<feature type="region of interest" description="Disordered" evidence="1">
    <location>
        <begin position="428"/>
        <end position="480"/>
    </location>
</feature>
<reference evidence="3 4" key="1">
    <citation type="submission" date="2025-04" db="UniProtKB">
        <authorList>
            <consortium name="RefSeq"/>
        </authorList>
    </citation>
    <scope>IDENTIFICATION</scope>
    <source>
        <tissue evidence="3 4">Total insect</tissue>
    </source>
</reference>
<feature type="region of interest" description="Disordered" evidence="1">
    <location>
        <begin position="1"/>
        <end position="24"/>
    </location>
</feature>
<dbReference type="AlphaFoldDB" id="A0A6P9A1E5"/>
<evidence type="ECO:0000256" key="1">
    <source>
        <dbReference type="SAM" id="MobiDB-lite"/>
    </source>
</evidence>
<dbReference type="OrthoDB" id="8196522at2759"/>
<organism evidence="3">
    <name type="scientific">Thrips palmi</name>
    <name type="common">Melon thrips</name>
    <dbReference type="NCBI Taxonomy" id="161013"/>
    <lineage>
        <taxon>Eukaryota</taxon>
        <taxon>Metazoa</taxon>
        <taxon>Ecdysozoa</taxon>
        <taxon>Arthropoda</taxon>
        <taxon>Hexapoda</taxon>
        <taxon>Insecta</taxon>
        <taxon>Pterygota</taxon>
        <taxon>Neoptera</taxon>
        <taxon>Paraneoptera</taxon>
        <taxon>Thysanoptera</taxon>
        <taxon>Terebrantia</taxon>
        <taxon>Thripoidea</taxon>
        <taxon>Thripidae</taxon>
        <taxon>Thrips</taxon>
    </lineage>
</organism>
<keyword evidence="2" id="KW-1185">Reference proteome</keyword>
<proteinExistence type="predicted"/>
<dbReference type="Proteomes" id="UP000515158">
    <property type="component" value="Unplaced"/>
</dbReference>
<dbReference type="GeneID" id="117651577"/>
<protein>
    <submittedName>
        <fullName evidence="3 4">Uncharacterized protein LOC117651577</fullName>
    </submittedName>
</protein>
<dbReference type="RefSeq" id="XP_034251602.1">
    <property type="nucleotide sequence ID" value="XM_034395711.1"/>
</dbReference>
<evidence type="ECO:0000313" key="3">
    <source>
        <dbReference type="RefSeq" id="XP_034251602.1"/>
    </source>
</evidence>
<accession>A0A6P9A1E5</accession>
<dbReference type="KEGG" id="tpal:117651577"/>
<evidence type="ECO:0000313" key="2">
    <source>
        <dbReference type="Proteomes" id="UP000515158"/>
    </source>
</evidence>
<name>A0A6P9A1E5_THRPL</name>
<sequence length="491" mass="54291">MESPPSNLVETMESPPSNLVATMESPPSSLIANEHDYTAVEVPLEAIKQELSENLDDDDDIQEILVDKSPDYVQRIPIVLRDNKPKLRVRKDTHVPRTSPSLIKPPKRSLLIPSQKKSLLLPRPVPIMPKLQFSLPVSPNSNVEPPKNCKGVMVVQDIKVCTMYVPKSEDGSATKMTLPMGAFTASPAVKSTLTPPIIFPSKQSNEVQTTSATATTTVEVNLTGNKIRNNRKSPAEPHTITAPIILANKKDATKPTYSLVEDVQVQISDRLPLCWFSAVEKDGINVMLLSFGREKAIQRRLFVSVTGNVEITVHCKPLLETFVSDILKQAGESVSLTAETVKDFSDWVLKLVHILRDFHVCIGLEWINPSQEIIEQCNVILDSNPYQESRYSETLRSKNCLKLVESGKRKCLECCKANSAASKYAKCGHKSTQTPTKKKKCNASVGPDGDDTVYLVRGKSPEHHPNSKASESSRGKKRNLVLKIKKGKVMA</sequence>
<dbReference type="RefSeq" id="XP_034251603.1">
    <property type="nucleotide sequence ID" value="XM_034395712.1"/>
</dbReference>
<gene>
    <name evidence="3 4" type="primary">LOC117651577</name>
</gene>
<evidence type="ECO:0000313" key="4">
    <source>
        <dbReference type="RefSeq" id="XP_034251603.1"/>
    </source>
</evidence>